<dbReference type="EMBL" id="VLLB01000007">
    <property type="protein sequence ID" value="TWI63069.1"/>
    <property type="molecule type" value="Genomic_DNA"/>
</dbReference>
<name>A0A562R1Y4_9BURK</name>
<organism evidence="1 2">
    <name type="scientific">Pseudoduganella lurida</name>
    <dbReference type="NCBI Taxonomy" id="1036180"/>
    <lineage>
        <taxon>Bacteria</taxon>
        <taxon>Pseudomonadati</taxon>
        <taxon>Pseudomonadota</taxon>
        <taxon>Betaproteobacteria</taxon>
        <taxon>Burkholderiales</taxon>
        <taxon>Oxalobacteraceae</taxon>
        <taxon>Telluria group</taxon>
        <taxon>Pseudoduganella</taxon>
    </lineage>
</organism>
<dbReference type="Proteomes" id="UP000318431">
    <property type="component" value="Unassembled WGS sequence"/>
</dbReference>
<sequence length="274" mass="29740">MDNDLIPILTAASYRGLSVQAQLASAGAQPVFVGRLEWPGTAEIIDVVIKLYEAGTCGVANESIGYVANAGRGIAQPARAAILLLTSQELAGLDIDLTNYIDASGYIVCWVTSFEQGAHPFKFVRRLATFSERQSRAFFGSTFCIRLAAVDYVTGNSDRNDGNVLYVDDLHYLAIDQGCTGGGPYWHLHWPDKLAPNCLLELAREMLTSSRAADFITHAVIEHAGSNADWLKTLAYLAQFLPGLLDEEAVHAILDYMSTRADGNAFAESCGRLM</sequence>
<proteinExistence type="predicted"/>
<reference evidence="1 2" key="1">
    <citation type="journal article" date="2015" name="Stand. Genomic Sci.">
        <title>Genomic Encyclopedia of Bacterial and Archaeal Type Strains, Phase III: the genomes of soil and plant-associated and newly described type strains.</title>
        <authorList>
            <person name="Whitman W.B."/>
            <person name="Woyke T."/>
            <person name="Klenk H.P."/>
            <person name="Zhou Y."/>
            <person name="Lilburn T.G."/>
            <person name="Beck B.J."/>
            <person name="De Vos P."/>
            <person name="Vandamme P."/>
            <person name="Eisen J.A."/>
            <person name="Garrity G."/>
            <person name="Hugenholtz P."/>
            <person name="Kyrpides N.C."/>
        </authorList>
    </citation>
    <scope>NUCLEOTIDE SEQUENCE [LARGE SCALE GENOMIC DNA]</scope>
    <source>
        <strain evidence="1 2">CGMCC 1.10822</strain>
    </source>
</reference>
<evidence type="ECO:0008006" key="3">
    <source>
        <dbReference type="Google" id="ProtNLM"/>
    </source>
</evidence>
<accession>A0A562R1Y4</accession>
<dbReference type="AlphaFoldDB" id="A0A562R1Y4"/>
<protein>
    <recommendedName>
        <fullName evidence="3">HipA-like C-terminal domain-containing protein</fullName>
    </recommendedName>
</protein>
<gene>
    <name evidence="1" type="ORF">IP91_03910</name>
</gene>
<keyword evidence="2" id="KW-1185">Reference proteome</keyword>
<evidence type="ECO:0000313" key="1">
    <source>
        <dbReference type="EMBL" id="TWI63069.1"/>
    </source>
</evidence>
<dbReference type="RefSeq" id="WP_145650928.1">
    <property type="nucleotide sequence ID" value="NZ_VLLB01000007.1"/>
</dbReference>
<dbReference type="OrthoDB" id="9149207at2"/>
<evidence type="ECO:0000313" key="2">
    <source>
        <dbReference type="Proteomes" id="UP000318431"/>
    </source>
</evidence>
<comment type="caution">
    <text evidence="1">The sequence shown here is derived from an EMBL/GenBank/DDBJ whole genome shotgun (WGS) entry which is preliminary data.</text>
</comment>